<evidence type="ECO:0000256" key="5">
    <source>
        <dbReference type="ARBA" id="ARBA00049534"/>
    </source>
</evidence>
<protein>
    <recommendedName>
        <fullName evidence="3">glutaminase</fullName>
        <ecNumber evidence="3">3.5.1.2</ecNumber>
    </recommendedName>
</protein>
<dbReference type="SUPFAM" id="SSF56601">
    <property type="entry name" value="beta-lactamase/transpeptidase-like"/>
    <property type="match status" value="1"/>
</dbReference>
<gene>
    <name evidence="6" type="ORF">QQX10_00445</name>
</gene>
<evidence type="ECO:0000256" key="2">
    <source>
        <dbReference type="ARBA" id="ARBA00011881"/>
    </source>
</evidence>
<dbReference type="PANTHER" id="PTHR12544:SF29">
    <property type="entry name" value="GLUTAMINASE"/>
    <property type="match status" value="1"/>
</dbReference>
<dbReference type="GO" id="GO:0006537">
    <property type="term" value="P:glutamate biosynthetic process"/>
    <property type="evidence" value="ECO:0007669"/>
    <property type="project" value="TreeGrafter"/>
</dbReference>
<keyword evidence="7" id="KW-1185">Reference proteome</keyword>
<reference evidence="6" key="1">
    <citation type="submission" date="2023-06" db="EMBL/GenBank/DDBJ databases">
        <title>Sysu t00039.</title>
        <authorList>
            <person name="Gao L."/>
            <person name="Fang B.-Z."/>
            <person name="Li W.-J."/>
        </authorList>
    </citation>
    <scope>NUCLEOTIDE SEQUENCE</scope>
    <source>
        <strain evidence="6">SYSU T00039</strain>
    </source>
</reference>
<dbReference type="AlphaFoldDB" id="A0AAW7M783"/>
<comment type="similarity">
    <text evidence="1">Belongs to the glutaminase family.</text>
</comment>
<evidence type="ECO:0000313" key="6">
    <source>
        <dbReference type="EMBL" id="MDN4486630.1"/>
    </source>
</evidence>
<comment type="catalytic activity">
    <reaction evidence="5">
        <text>L-glutamine + H2O = L-glutamate + NH4(+)</text>
        <dbReference type="Rhea" id="RHEA:15889"/>
        <dbReference type="ChEBI" id="CHEBI:15377"/>
        <dbReference type="ChEBI" id="CHEBI:28938"/>
        <dbReference type="ChEBI" id="CHEBI:29985"/>
        <dbReference type="ChEBI" id="CHEBI:58359"/>
        <dbReference type="EC" id="3.5.1.2"/>
    </reaction>
</comment>
<dbReference type="EC" id="3.5.1.2" evidence="3"/>
<keyword evidence="4 6" id="KW-0378">Hydrolase</keyword>
<dbReference type="Proteomes" id="UP001172737">
    <property type="component" value="Unassembled WGS sequence"/>
</dbReference>
<organism evidence="6 7">
    <name type="scientific">Demequina lignilytica</name>
    <dbReference type="NCBI Taxonomy" id="3051663"/>
    <lineage>
        <taxon>Bacteria</taxon>
        <taxon>Bacillati</taxon>
        <taxon>Actinomycetota</taxon>
        <taxon>Actinomycetes</taxon>
        <taxon>Micrococcales</taxon>
        <taxon>Demequinaceae</taxon>
        <taxon>Demequina</taxon>
    </lineage>
</organism>
<evidence type="ECO:0000256" key="3">
    <source>
        <dbReference type="ARBA" id="ARBA00012918"/>
    </source>
</evidence>
<evidence type="ECO:0000313" key="7">
    <source>
        <dbReference type="Proteomes" id="UP001172737"/>
    </source>
</evidence>
<dbReference type="EMBL" id="JAUHPX010000001">
    <property type="protein sequence ID" value="MDN4486630.1"/>
    <property type="molecule type" value="Genomic_DNA"/>
</dbReference>
<dbReference type="PANTHER" id="PTHR12544">
    <property type="entry name" value="GLUTAMINASE"/>
    <property type="match status" value="1"/>
</dbReference>
<sequence>MNAVAAALAAARAVSGGAVTGVYPSLAATDPDLLAAALHRLGEAADVGGDAAHPFILMSAAKPFVLALAVDLHGEDRVLSLTGMRETGLPFNDVRAIHAGPGGRTNPMVNPGAITASSLLGEDDAGAGEARLRAGLSAFAGRDLVADGAMVEAIHATNHRNRELAGALAARGLLGTAVEDALHLYTLQSCLAVTVADLARMGAVLAAGGVDPVTGVRVVSPAAARVAVEAMALAGLYEGTVAWRGAVGLPAKSGIAGGMVMVAPGRGSAAAFSPPLDATGNPLRAQVALTALAPALTRP</sequence>
<evidence type="ECO:0000256" key="1">
    <source>
        <dbReference type="ARBA" id="ARBA00011076"/>
    </source>
</evidence>
<accession>A0AAW7M783</accession>
<dbReference type="GO" id="GO:0004359">
    <property type="term" value="F:glutaminase activity"/>
    <property type="evidence" value="ECO:0007669"/>
    <property type="project" value="UniProtKB-EC"/>
</dbReference>
<dbReference type="InterPro" id="IPR012338">
    <property type="entry name" value="Beta-lactam/transpept-like"/>
</dbReference>
<evidence type="ECO:0000256" key="4">
    <source>
        <dbReference type="ARBA" id="ARBA00022801"/>
    </source>
</evidence>
<dbReference type="GO" id="GO:0006543">
    <property type="term" value="P:L-glutamine catabolic process"/>
    <property type="evidence" value="ECO:0007669"/>
    <property type="project" value="TreeGrafter"/>
</dbReference>
<dbReference type="Gene3D" id="3.40.710.10">
    <property type="entry name" value="DD-peptidase/beta-lactamase superfamily"/>
    <property type="match status" value="1"/>
</dbReference>
<name>A0AAW7M783_9MICO</name>
<dbReference type="InterPro" id="IPR015868">
    <property type="entry name" value="Glutaminase"/>
</dbReference>
<dbReference type="RefSeq" id="WP_301144212.1">
    <property type="nucleotide sequence ID" value="NZ_JAUHPX010000001.1"/>
</dbReference>
<dbReference type="Pfam" id="PF04960">
    <property type="entry name" value="Glutaminase"/>
    <property type="match status" value="1"/>
</dbReference>
<comment type="subunit">
    <text evidence="2">Homotetramer.</text>
</comment>
<comment type="caution">
    <text evidence="6">The sequence shown here is derived from an EMBL/GenBank/DDBJ whole genome shotgun (WGS) entry which is preliminary data.</text>
</comment>
<proteinExistence type="inferred from homology"/>